<comment type="caution">
    <text evidence="1">The sequence shown here is derived from an EMBL/GenBank/DDBJ whole genome shotgun (WGS) entry which is preliminary data.</text>
</comment>
<dbReference type="EMBL" id="AUZJ01000043">
    <property type="protein sequence ID" value="ERF60407.1"/>
    <property type="molecule type" value="Genomic_DNA"/>
</dbReference>
<evidence type="ECO:0000313" key="2">
    <source>
        <dbReference type="Proteomes" id="UP000016412"/>
    </source>
</evidence>
<name>U1F8M8_TRESO</name>
<gene>
    <name evidence="1" type="ORF">HMPREF1325_2565</name>
</gene>
<dbReference type="AlphaFoldDB" id="U1F8M8"/>
<organism evidence="1 2">
    <name type="scientific">Treponema socranskii subsp. socranskii VPI DR56BR1116 = ATCC 35536</name>
    <dbReference type="NCBI Taxonomy" id="1125725"/>
    <lineage>
        <taxon>Bacteria</taxon>
        <taxon>Pseudomonadati</taxon>
        <taxon>Spirochaetota</taxon>
        <taxon>Spirochaetia</taxon>
        <taxon>Spirochaetales</taxon>
        <taxon>Treponemataceae</taxon>
        <taxon>Treponema</taxon>
    </lineage>
</organism>
<proteinExistence type="predicted"/>
<reference evidence="1 2" key="1">
    <citation type="submission" date="2013-08" db="EMBL/GenBank/DDBJ databases">
        <authorList>
            <person name="Durkin A.S."/>
            <person name="Haft D.R."/>
            <person name="McCorrison J."/>
            <person name="Torralba M."/>
            <person name="Gillis M."/>
            <person name="Haft D.H."/>
            <person name="Methe B."/>
            <person name="Sutton G."/>
            <person name="Nelson K.E."/>
        </authorList>
    </citation>
    <scope>NUCLEOTIDE SEQUENCE [LARGE SCALE GENOMIC DNA]</scope>
    <source>
        <strain evidence="1 2">VPI DR56BR1116</strain>
    </source>
</reference>
<accession>U1F8M8</accession>
<evidence type="ECO:0000313" key="1">
    <source>
        <dbReference type="EMBL" id="ERF60407.1"/>
    </source>
</evidence>
<dbReference type="Proteomes" id="UP000016412">
    <property type="component" value="Unassembled WGS sequence"/>
</dbReference>
<sequence length="44" mass="5007">MSRKTPAVFFFYQYAHKSYALLGFMSSSSHLLSARFGVQVSVCR</sequence>
<protein>
    <submittedName>
        <fullName evidence="1">Uncharacterized protein</fullName>
    </submittedName>
</protein>